<name>A0ABU2CUW2_9MICO</name>
<evidence type="ECO:0000313" key="5">
    <source>
        <dbReference type="Proteomes" id="UP001183585"/>
    </source>
</evidence>
<evidence type="ECO:0000256" key="2">
    <source>
        <dbReference type="SAM" id="SignalP"/>
    </source>
</evidence>
<sequence length="403" mass="42140">MERTTSASTRSTGRSTARGMRPWLAAAAAAALSLPLLAVSVAGGTGAAADTGATAGTSACAYGYTSQATVWFGADVDSGVPNRETRDGCTVMDEIMADAPFATHGRFVRTVDSVTRDLVREQVLTSGERRDIIHAAAASRVGRPHPVTGTRSVDLSAIGLVGYTVRATMPTDAPGTLAALAACGFQNIEPSGGAGSFYGYSAAELAPLTEEVGMAVPSLGVSLSNLQNDLDLVISEAHAIGARYVRISGSSSWTLADYSRTASLLNEVGERLRAEGITVAYHNHGWEFETAEDGVTGYDVLVRETDPELVTMELDVYWAASVGVPATDLFQRYPGRFELLHLKDLAADGSFADVGEGTIDFAEIFAAAPLAGVRYGFTEHDQPSPDGVTSACTSIGNLAALRY</sequence>
<keyword evidence="4" id="KW-0413">Isomerase</keyword>
<evidence type="ECO:0000313" key="4">
    <source>
        <dbReference type="EMBL" id="MDR7385081.1"/>
    </source>
</evidence>
<accession>A0ABU2CUW2</accession>
<dbReference type="InterPro" id="IPR050312">
    <property type="entry name" value="IolE/XylAMocC-like"/>
</dbReference>
<evidence type="ECO:0000256" key="1">
    <source>
        <dbReference type="ARBA" id="ARBA00023277"/>
    </source>
</evidence>
<feature type="domain" description="Xylose isomerase-like TIM barrel" evidence="3">
    <location>
        <begin position="177"/>
        <end position="367"/>
    </location>
</feature>
<dbReference type="Pfam" id="PF01261">
    <property type="entry name" value="AP_endonuc_2"/>
    <property type="match status" value="1"/>
</dbReference>
<dbReference type="Gene3D" id="3.20.20.150">
    <property type="entry name" value="Divalent-metal-dependent TIM barrel enzymes"/>
    <property type="match status" value="1"/>
</dbReference>
<feature type="signal peptide" evidence="2">
    <location>
        <begin position="1"/>
        <end position="38"/>
    </location>
</feature>
<dbReference type="Proteomes" id="UP001183585">
    <property type="component" value="Unassembled WGS sequence"/>
</dbReference>
<dbReference type="SUPFAM" id="SSF51658">
    <property type="entry name" value="Xylose isomerase-like"/>
    <property type="match status" value="1"/>
</dbReference>
<proteinExistence type="predicted"/>
<keyword evidence="5" id="KW-1185">Reference proteome</keyword>
<comment type="caution">
    <text evidence="4">The sequence shown here is derived from an EMBL/GenBank/DDBJ whole genome shotgun (WGS) entry which is preliminary data.</text>
</comment>
<dbReference type="GO" id="GO:0016853">
    <property type="term" value="F:isomerase activity"/>
    <property type="evidence" value="ECO:0007669"/>
    <property type="project" value="UniProtKB-KW"/>
</dbReference>
<dbReference type="RefSeq" id="WP_274997413.1">
    <property type="nucleotide sequence ID" value="NZ_JAJQQP010000015.1"/>
</dbReference>
<organism evidence="4 5">
    <name type="scientific">Promicromonospora iranensis</name>
    <dbReference type="NCBI Taxonomy" id="1105144"/>
    <lineage>
        <taxon>Bacteria</taxon>
        <taxon>Bacillati</taxon>
        <taxon>Actinomycetota</taxon>
        <taxon>Actinomycetes</taxon>
        <taxon>Micrococcales</taxon>
        <taxon>Promicromonosporaceae</taxon>
        <taxon>Promicromonospora</taxon>
    </lineage>
</organism>
<keyword evidence="2" id="KW-0732">Signal</keyword>
<reference evidence="4 5" key="1">
    <citation type="submission" date="2023-07" db="EMBL/GenBank/DDBJ databases">
        <title>Sequencing the genomes of 1000 actinobacteria strains.</title>
        <authorList>
            <person name="Klenk H.-P."/>
        </authorList>
    </citation>
    <scope>NUCLEOTIDE SEQUENCE [LARGE SCALE GENOMIC DNA]</scope>
    <source>
        <strain evidence="4 5">DSM 45554</strain>
    </source>
</reference>
<dbReference type="PANTHER" id="PTHR12110">
    <property type="entry name" value="HYDROXYPYRUVATE ISOMERASE"/>
    <property type="match status" value="1"/>
</dbReference>
<keyword evidence="1" id="KW-0119">Carbohydrate metabolism</keyword>
<dbReference type="PANTHER" id="PTHR12110:SF41">
    <property type="entry name" value="INOSOSE DEHYDRATASE"/>
    <property type="match status" value="1"/>
</dbReference>
<dbReference type="InterPro" id="IPR036237">
    <property type="entry name" value="Xyl_isomerase-like_sf"/>
</dbReference>
<protein>
    <submittedName>
        <fullName evidence="4">Sugar phosphate isomerase/epimerase</fullName>
    </submittedName>
</protein>
<feature type="chain" id="PRO_5046197919" evidence="2">
    <location>
        <begin position="39"/>
        <end position="403"/>
    </location>
</feature>
<dbReference type="InterPro" id="IPR013022">
    <property type="entry name" value="Xyl_isomerase-like_TIM-brl"/>
</dbReference>
<evidence type="ECO:0000259" key="3">
    <source>
        <dbReference type="Pfam" id="PF01261"/>
    </source>
</evidence>
<dbReference type="EMBL" id="JAVDYE010000001">
    <property type="protein sequence ID" value="MDR7385081.1"/>
    <property type="molecule type" value="Genomic_DNA"/>
</dbReference>
<gene>
    <name evidence="4" type="ORF">J2S48_004596</name>
</gene>